<feature type="domain" description="BON" evidence="1">
    <location>
        <begin position="37"/>
        <end position="105"/>
    </location>
</feature>
<dbReference type="AlphaFoldDB" id="A0AA49JYX9"/>
<evidence type="ECO:0000313" key="4">
    <source>
        <dbReference type="Proteomes" id="UP001229955"/>
    </source>
</evidence>
<protein>
    <submittedName>
        <fullName evidence="3">BON domain-containing protein</fullName>
    </submittedName>
</protein>
<name>A0AA49JYX9_9BACT</name>
<dbReference type="EMBL" id="CP130612">
    <property type="protein sequence ID" value="WKW11920.1"/>
    <property type="molecule type" value="Genomic_DNA"/>
</dbReference>
<dbReference type="KEGG" id="pspc:Strain318_001189"/>
<accession>A0AA49JYX9</accession>
<dbReference type="Pfam" id="PF04972">
    <property type="entry name" value="BON"/>
    <property type="match status" value="1"/>
</dbReference>
<dbReference type="RefSeq" id="WP_367887603.1">
    <property type="nucleotide sequence ID" value="NZ_CP130612.1"/>
</dbReference>
<dbReference type="PROSITE" id="PS51257">
    <property type="entry name" value="PROKAR_LIPOPROTEIN"/>
    <property type="match status" value="1"/>
</dbReference>
<proteinExistence type="predicted"/>
<evidence type="ECO:0000313" key="3">
    <source>
        <dbReference type="EMBL" id="WKW14830.1"/>
    </source>
</evidence>
<evidence type="ECO:0000313" key="2">
    <source>
        <dbReference type="EMBL" id="WKW11920.1"/>
    </source>
</evidence>
<gene>
    <name evidence="2" type="ORF">Strain138_001189</name>
    <name evidence="3" type="ORF">Strain318_001189</name>
</gene>
<dbReference type="PROSITE" id="PS50914">
    <property type="entry name" value="BON"/>
    <property type="match status" value="1"/>
</dbReference>
<dbReference type="InterPro" id="IPR007055">
    <property type="entry name" value="BON_dom"/>
</dbReference>
<organism evidence="3 4">
    <name type="scientific">Pseudogemmatithrix spongiicola</name>
    <dbReference type="NCBI Taxonomy" id="3062599"/>
    <lineage>
        <taxon>Bacteria</taxon>
        <taxon>Pseudomonadati</taxon>
        <taxon>Gemmatimonadota</taxon>
        <taxon>Gemmatimonadia</taxon>
        <taxon>Gemmatimonadales</taxon>
        <taxon>Gemmatimonadaceae</taxon>
        <taxon>Pseudogemmatithrix</taxon>
    </lineage>
</organism>
<accession>A0AA49JTS4</accession>
<reference evidence="3" key="1">
    <citation type="submission" date="2023-07" db="EMBL/GenBank/DDBJ databases">
        <authorList>
            <person name="Haufschild T."/>
            <person name="Kallscheuer N."/>
            <person name="Hammer J."/>
            <person name="Kohn T."/>
            <person name="Kabuu M."/>
            <person name="Jogler M."/>
            <person name="Wohfarth N."/>
            <person name="Heuer A."/>
            <person name="Rohde M."/>
            <person name="van Teeseling M.C.F."/>
            <person name="Jogler C."/>
        </authorList>
    </citation>
    <scope>NUCLEOTIDE SEQUENCE</scope>
    <source>
        <strain evidence="2">Strain 138</strain>
        <strain evidence="3">Strain 318</strain>
    </source>
</reference>
<dbReference type="Proteomes" id="UP001229955">
    <property type="component" value="Chromosome"/>
</dbReference>
<evidence type="ECO:0000259" key="1">
    <source>
        <dbReference type="PROSITE" id="PS50914"/>
    </source>
</evidence>
<sequence>MSIRRMDAGYGAIRLGRLVAAGLSLSALALLLGCESGEEKLRERVDAALAADDSVGNYRFGLDADGGRMTVSGTVPDVAYRRRAVAIVTATSGVTDVIDRIVVAPVVPVDSTSAPAGARAPAPGGRMGHM</sequence>
<keyword evidence="4" id="KW-1185">Reference proteome</keyword>
<dbReference type="Gene3D" id="3.40.1520.20">
    <property type="match status" value="1"/>
</dbReference>
<dbReference type="EMBL" id="CP130613">
    <property type="protein sequence ID" value="WKW14830.1"/>
    <property type="molecule type" value="Genomic_DNA"/>
</dbReference>